<evidence type="ECO:0000256" key="1">
    <source>
        <dbReference type="SAM" id="MobiDB-lite"/>
    </source>
</evidence>
<evidence type="ECO:0000313" key="2">
    <source>
        <dbReference type="EMBL" id="NYI88062.1"/>
    </source>
</evidence>
<keyword evidence="3" id="KW-1185">Reference proteome</keyword>
<evidence type="ECO:0000313" key="3">
    <source>
        <dbReference type="Proteomes" id="UP000549616"/>
    </source>
</evidence>
<protein>
    <submittedName>
        <fullName evidence="2">Cytoskeletal protein RodZ</fullName>
    </submittedName>
</protein>
<name>A0A853AZI8_9PSEU</name>
<accession>A0A853AZI8</accession>
<dbReference type="AlphaFoldDB" id="A0A853AZI8"/>
<dbReference type="RefSeq" id="WP_218902692.1">
    <property type="nucleotide sequence ID" value="NZ_JACCFK010000001.1"/>
</dbReference>
<dbReference type="EMBL" id="JACCFK010000001">
    <property type="protein sequence ID" value="NYI88062.1"/>
    <property type="molecule type" value="Genomic_DNA"/>
</dbReference>
<feature type="compositionally biased region" description="Pro residues" evidence="1">
    <location>
        <begin position="170"/>
        <end position="183"/>
    </location>
</feature>
<feature type="compositionally biased region" description="Low complexity" evidence="1">
    <location>
        <begin position="107"/>
        <end position="116"/>
    </location>
</feature>
<comment type="caution">
    <text evidence="2">The sequence shown here is derived from an EMBL/GenBank/DDBJ whole genome shotgun (WGS) entry which is preliminary data.</text>
</comment>
<feature type="region of interest" description="Disordered" evidence="1">
    <location>
        <begin position="161"/>
        <end position="212"/>
    </location>
</feature>
<feature type="compositionally biased region" description="Low complexity" evidence="1">
    <location>
        <begin position="123"/>
        <end position="145"/>
    </location>
</feature>
<reference evidence="2 3" key="1">
    <citation type="submission" date="2020-07" db="EMBL/GenBank/DDBJ databases">
        <title>Sequencing the genomes of 1000 actinobacteria strains.</title>
        <authorList>
            <person name="Klenk H.-P."/>
        </authorList>
    </citation>
    <scope>NUCLEOTIDE SEQUENCE [LARGE SCALE GENOMIC DNA]</scope>
    <source>
        <strain evidence="2 3">DSM 104006</strain>
    </source>
</reference>
<proteinExistence type="predicted"/>
<organism evidence="2 3">
    <name type="scientific">Amycolatopsis endophytica</name>
    <dbReference type="NCBI Taxonomy" id="860233"/>
    <lineage>
        <taxon>Bacteria</taxon>
        <taxon>Bacillati</taxon>
        <taxon>Actinomycetota</taxon>
        <taxon>Actinomycetes</taxon>
        <taxon>Pseudonocardiales</taxon>
        <taxon>Pseudonocardiaceae</taxon>
        <taxon>Amycolatopsis</taxon>
    </lineage>
</organism>
<feature type="region of interest" description="Disordered" evidence="1">
    <location>
        <begin position="107"/>
        <end position="145"/>
    </location>
</feature>
<sequence>MRDAFRARPLPVELRLLLAGGFVVAGWLLCAVLGAPAAAADEAPSEPDTTSVQEQPGLLGTVTGLVGAVTETVDHTLATVTGVVTSTADQATEPIAAIVDTTVETITPTTPETSAAPEDEPVTKAAKTEPAAVETTTATTATAPATPVEPAAAPVHHVVHQAPAAAHRPAPTPPPPPPPPNVPDAPRAGNAPPPPAPTSPGDSGCAVTVSHDTGNSGRDLLAVLGARTSPLAVQPIVGALTCGFVGMGTEAGLPPTSPD</sequence>
<dbReference type="Proteomes" id="UP000549616">
    <property type="component" value="Unassembled WGS sequence"/>
</dbReference>
<gene>
    <name evidence="2" type="ORF">HNR02_001385</name>
</gene>